<accession>A0A6C0JBK8</accession>
<evidence type="ECO:0000313" key="1">
    <source>
        <dbReference type="EMBL" id="QHU03195.1"/>
    </source>
</evidence>
<proteinExistence type="predicted"/>
<dbReference type="EMBL" id="MN740371">
    <property type="protein sequence ID" value="QHU03195.1"/>
    <property type="molecule type" value="Genomic_DNA"/>
</dbReference>
<dbReference type="AlphaFoldDB" id="A0A6C0JBK8"/>
<name>A0A6C0JBK8_9ZZZZ</name>
<sequence>MKNIINYENPSNNKYITYENPSNNILLFGNKPKRVLKKPLKTPLKKSLKTTPTNVNKSSNTDKKIYHDKGCQTIFTTSTTIGVSTKDLAKYIETYKINFMLNIDKTKKDEYKRKIAEIHGKTLNIDVNDE</sequence>
<protein>
    <submittedName>
        <fullName evidence="1">Uncharacterized protein</fullName>
    </submittedName>
</protein>
<reference evidence="1" key="1">
    <citation type="journal article" date="2020" name="Nature">
        <title>Giant virus diversity and host interactions through global metagenomics.</title>
        <authorList>
            <person name="Schulz F."/>
            <person name="Roux S."/>
            <person name="Paez-Espino D."/>
            <person name="Jungbluth S."/>
            <person name="Walsh D.A."/>
            <person name="Denef V.J."/>
            <person name="McMahon K.D."/>
            <person name="Konstantinidis K.T."/>
            <person name="Eloe-Fadrosh E.A."/>
            <person name="Kyrpides N.C."/>
            <person name="Woyke T."/>
        </authorList>
    </citation>
    <scope>NUCLEOTIDE SEQUENCE</scope>
    <source>
        <strain evidence="1">GVMAG-M-3300025890-48</strain>
    </source>
</reference>
<organism evidence="1">
    <name type="scientific">viral metagenome</name>
    <dbReference type="NCBI Taxonomy" id="1070528"/>
    <lineage>
        <taxon>unclassified sequences</taxon>
        <taxon>metagenomes</taxon>
        <taxon>organismal metagenomes</taxon>
    </lineage>
</organism>